<dbReference type="SUPFAM" id="SSF50985">
    <property type="entry name" value="RCC1/BLIP-II"/>
    <property type="match status" value="1"/>
</dbReference>
<dbReference type="GO" id="GO:0031267">
    <property type="term" value="F:small GTPase binding"/>
    <property type="evidence" value="ECO:0007669"/>
    <property type="project" value="TreeGrafter"/>
</dbReference>
<keyword evidence="1" id="KW-0677">Repeat</keyword>
<evidence type="ECO:0000313" key="5">
    <source>
        <dbReference type="EMBL" id="OCB89273.1"/>
    </source>
</evidence>
<evidence type="ECO:0000256" key="3">
    <source>
        <dbReference type="SAM" id="MobiDB-lite"/>
    </source>
</evidence>
<comment type="caution">
    <text evidence="5">The sequence shown here is derived from an EMBL/GenBank/DDBJ whole genome shotgun (WGS) entry which is preliminary data.</text>
</comment>
<dbReference type="AlphaFoldDB" id="A0A9Q5I088"/>
<dbReference type="PROSITE" id="PS00626">
    <property type="entry name" value="RCC1_2"/>
    <property type="match status" value="2"/>
</dbReference>
<feature type="repeat" description="RCC1" evidence="2">
    <location>
        <begin position="192"/>
        <end position="255"/>
    </location>
</feature>
<name>A0A9Q5I088_SANBA</name>
<sequence>MFAFAVLICGGTDWAYLGRKDKKGAVPKELSENPDLLEPHILRSLANVAITSIHASGAGCHAVCIAVDGSAYLFGRNAPAALGRAMRTESNRPPGVVSENEPRKLTPQMLGAPKGVTFVHAAAGRSHTLLVGSNGEVWTAGANSHGQCGHPPCSEISGFAAIRGPSWAGGEKEKIVKVGAGVSFSLLLSESGKVYAVGSGEHGQLGNGRTGEHIATGNKTMYDIHSQPVLIKGLEGKQIIQIACGHQHSIALDKDGLVYVWGYNGYCRLGLGNQQDVLFPRVVPQFSGPNGISRGVFVAAGPTNSVVLDRQGMYYMAGKVGFLLLHFLEGCKIYHACSGGVTHFALAPDEESDDGGVMTIAFGQNAANGELGFGPDEPKSATKPTRHQPLIGIDVIDIAASQNTTLFLARPNSKLSDLPRHPAEVDSPDDCVCDFPYHTSCLKPPLPAVPEGEWFCPRCVPSCVPPVPSPSATATLSSTDEGGAKDTDEDADADGDAEAEAEADDGDGDGEQQQRQQEEAPAAPRKRGRLARGTDKSPSATGTSGQKRRASVTKSTATKRKK</sequence>
<gene>
    <name evidence="5" type="ORF">A7U60_g3572</name>
</gene>
<proteinExistence type="predicted"/>
<dbReference type="InterPro" id="IPR028641">
    <property type="entry name" value="RCC2"/>
</dbReference>
<dbReference type="PRINTS" id="PR00633">
    <property type="entry name" value="RCCNDNSATION"/>
</dbReference>
<dbReference type="InterPro" id="IPR058923">
    <property type="entry name" value="RCC1-like_dom"/>
</dbReference>
<dbReference type="InterPro" id="IPR011011">
    <property type="entry name" value="Znf_FYVE_PHD"/>
</dbReference>
<feature type="repeat" description="RCC1" evidence="2">
    <location>
        <begin position="69"/>
        <end position="134"/>
    </location>
</feature>
<dbReference type="PROSITE" id="PS50012">
    <property type="entry name" value="RCC1_3"/>
    <property type="match status" value="5"/>
</dbReference>
<dbReference type="PANTHER" id="PTHR46207:SF1">
    <property type="entry name" value="PROTEIN RCC2"/>
    <property type="match status" value="1"/>
</dbReference>
<feature type="compositionally biased region" description="Acidic residues" evidence="3">
    <location>
        <begin position="487"/>
        <end position="510"/>
    </location>
</feature>
<evidence type="ECO:0000313" key="6">
    <source>
        <dbReference type="Proteomes" id="UP000757232"/>
    </source>
</evidence>
<dbReference type="OrthoDB" id="5370059at2759"/>
<organism evidence="5 6">
    <name type="scientific">Sanghuangporus baumii</name>
    <name type="common">Phellinus baumii</name>
    <dbReference type="NCBI Taxonomy" id="108892"/>
    <lineage>
        <taxon>Eukaryota</taxon>
        <taxon>Fungi</taxon>
        <taxon>Dikarya</taxon>
        <taxon>Basidiomycota</taxon>
        <taxon>Agaricomycotina</taxon>
        <taxon>Agaricomycetes</taxon>
        <taxon>Hymenochaetales</taxon>
        <taxon>Hymenochaetaceae</taxon>
        <taxon>Sanghuangporus</taxon>
    </lineage>
</organism>
<dbReference type="Gene3D" id="3.30.40.10">
    <property type="entry name" value="Zinc/RING finger domain, C3HC4 (zinc finger)"/>
    <property type="match status" value="1"/>
</dbReference>
<dbReference type="Pfam" id="PF25390">
    <property type="entry name" value="WD40_RLD"/>
    <property type="match status" value="1"/>
</dbReference>
<dbReference type="InterPro" id="IPR009091">
    <property type="entry name" value="RCC1/BLIP-II"/>
</dbReference>
<feature type="compositionally biased region" description="Basic residues" evidence="3">
    <location>
        <begin position="546"/>
        <end position="562"/>
    </location>
</feature>
<reference evidence="5" key="1">
    <citation type="submission" date="2016-06" db="EMBL/GenBank/DDBJ databases">
        <title>Draft Genome sequence of the fungus Inonotus baumii.</title>
        <authorList>
            <person name="Zhu H."/>
            <person name="Lin W."/>
        </authorList>
    </citation>
    <scope>NUCLEOTIDE SEQUENCE</scope>
    <source>
        <strain evidence="5">821</strain>
    </source>
</reference>
<dbReference type="Proteomes" id="UP000757232">
    <property type="component" value="Unassembled WGS sequence"/>
</dbReference>
<dbReference type="InterPro" id="IPR000408">
    <property type="entry name" value="Reg_chr_condens"/>
</dbReference>
<feature type="compositionally biased region" description="Polar residues" evidence="3">
    <location>
        <begin position="536"/>
        <end position="545"/>
    </location>
</feature>
<dbReference type="PANTHER" id="PTHR46207">
    <property type="entry name" value="PROTEIN RCC2"/>
    <property type="match status" value="1"/>
</dbReference>
<protein>
    <submittedName>
        <fullName evidence="5">Rcc1/blip-II</fullName>
    </submittedName>
</protein>
<feature type="region of interest" description="Disordered" evidence="3">
    <location>
        <begin position="469"/>
        <end position="562"/>
    </location>
</feature>
<evidence type="ECO:0000256" key="2">
    <source>
        <dbReference type="PROSITE-ProRule" id="PRU00235"/>
    </source>
</evidence>
<dbReference type="GO" id="GO:0016020">
    <property type="term" value="C:membrane"/>
    <property type="evidence" value="ECO:0007669"/>
    <property type="project" value="TreeGrafter"/>
</dbReference>
<keyword evidence="6" id="KW-1185">Reference proteome</keyword>
<accession>A0A9Q5I088</accession>
<dbReference type="InterPro" id="IPR013083">
    <property type="entry name" value="Znf_RING/FYVE/PHD"/>
</dbReference>
<evidence type="ECO:0000256" key="1">
    <source>
        <dbReference type="ARBA" id="ARBA00022737"/>
    </source>
</evidence>
<feature type="repeat" description="RCC1" evidence="2">
    <location>
        <begin position="256"/>
        <end position="311"/>
    </location>
</feature>
<dbReference type="SUPFAM" id="SSF57903">
    <property type="entry name" value="FYVE/PHD zinc finger"/>
    <property type="match status" value="1"/>
</dbReference>
<feature type="repeat" description="RCC1" evidence="2">
    <location>
        <begin position="357"/>
        <end position="411"/>
    </location>
</feature>
<feature type="domain" description="RCC1-like" evidence="4">
    <location>
        <begin position="6"/>
        <end position="319"/>
    </location>
</feature>
<feature type="compositionally biased region" description="Low complexity" evidence="3">
    <location>
        <begin position="511"/>
        <end position="523"/>
    </location>
</feature>
<dbReference type="EMBL" id="LNZH02000160">
    <property type="protein sequence ID" value="OCB89273.1"/>
    <property type="molecule type" value="Genomic_DNA"/>
</dbReference>
<dbReference type="Gene3D" id="2.130.10.30">
    <property type="entry name" value="Regulator of chromosome condensation 1/beta-lactamase-inhibitor protein II"/>
    <property type="match status" value="2"/>
</dbReference>
<feature type="repeat" description="RCC1" evidence="2">
    <location>
        <begin position="135"/>
        <end position="191"/>
    </location>
</feature>
<evidence type="ECO:0000259" key="4">
    <source>
        <dbReference type="Pfam" id="PF25390"/>
    </source>
</evidence>